<feature type="active site" description="Cysteine persulfide intermediate" evidence="9">
    <location>
        <position position="211"/>
    </location>
</feature>
<dbReference type="Pfam" id="PF03054">
    <property type="entry name" value="tRNA_Me_trans"/>
    <property type="match status" value="1"/>
</dbReference>
<feature type="region of interest" description="Interaction with tRNA" evidence="9">
    <location>
        <begin position="327"/>
        <end position="328"/>
    </location>
</feature>
<reference evidence="12 13" key="1">
    <citation type="journal article" date="2016" name="Nat. Commun.">
        <title>Thousands of microbial genomes shed light on interconnected biogeochemical processes in an aquifer system.</title>
        <authorList>
            <person name="Anantharaman K."/>
            <person name="Brown C.T."/>
            <person name="Hug L.A."/>
            <person name="Sharon I."/>
            <person name="Castelle C.J."/>
            <person name="Probst A.J."/>
            <person name="Thomas B.C."/>
            <person name="Singh A."/>
            <person name="Wilkins M.J."/>
            <person name="Karaoz U."/>
            <person name="Brodie E.L."/>
            <person name="Williams K.H."/>
            <person name="Hubbard S.S."/>
            <person name="Banfield J.F."/>
        </authorList>
    </citation>
    <scope>NUCLEOTIDE SEQUENCE [LARGE SCALE GENOMIC DNA]</scope>
</reference>
<dbReference type="Gene3D" id="2.30.30.280">
    <property type="entry name" value="Adenine nucleotide alpha hydrolases-like domains"/>
    <property type="match status" value="1"/>
</dbReference>
<sequence length="376" mass="42835">MIKKKKIKVVVAMSGGVDSAVAAALLKKQGYEVIGVFMQFWFPTGVIYGENRCCSLESFNLAKETADILGLKIHKLNFGRQFKEKIVDEFLSDYAQFQTPNPCVACNKFIKFDLLLKNVLTVFEADYLATGHYVIVKKTRKQENKKTKIQYNLLKAKDKNKDQSYFLYNLRQDQLKHLLFPLGKYRKEEVRQLAKKFKLPVANRADSQEICFVGHNHYDFLKRYLKLKPGKIVALKKSPSVQGGDEERWEVLGQHQGLPLYTIGQRSGLGLSGGPWYVASLNKNKNLLIVTQDQNKSKIFSKSLKCYKISWVSGEPKFPLKCQAQIRYRGQVEKCLVRKKNNILTVEFSKFQRAIAPGQSVVFYAGDEVLGGGVII</sequence>
<dbReference type="GO" id="GO:0000049">
    <property type="term" value="F:tRNA binding"/>
    <property type="evidence" value="ECO:0007669"/>
    <property type="project" value="UniProtKB-KW"/>
</dbReference>
<dbReference type="Pfam" id="PF20259">
    <property type="entry name" value="tRNA_Me_trans_M"/>
    <property type="match status" value="1"/>
</dbReference>
<feature type="site" description="Interaction with tRNA" evidence="9">
    <location>
        <position position="359"/>
    </location>
</feature>
<feature type="site" description="Interaction with tRNA" evidence="9">
    <location>
        <position position="132"/>
    </location>
</feature>
<dbReference type="InterPro" id="IPR023382">
    <property type="entry name" value="MnmA-like_central_sf"/>
</dbReference>
<feature type="domain" description="tRNA-specific 2-thiouridylase MnmA-like central" evidence="11">
    <location>
        <begin position="219"/>
        <end position="291"/>
    </location>
</feature>
<evidence type="ECO:0000256" key="5">
    <source>
        <dbReference type="ARBA" id="ARBA00022840"/>
    </source>
</evidence>
<dbReference type="Gene3D" id="2.40.30.10">
    <property type="entry name" value="Translation factors"/>
    <property type="match status" value="1"/>
</dbReference>
<dbReference type="PANTHER" id="PTHR11933">
    <property type="entry name" value="TRNA 5-METHYLAMINOMETHYL-2-THIOURIDYLATE -METHYLTRANSFERASE"/>
    <property type="match status" value="1"/>
</dbReference>
<dbReference type="GO" id="GO:0002143">
    <property type="term" value="P:tRNA wobble position uridine thiolation"/>
    <property type="evidence" value="ECO:0007669"/>
    <property type="project" value="TreeGrafter"/>
</dbReference>
<dbReference type="InterPro" id="IPR014729">
    <property type="entry name" value="Rossmann-like_a/b/a_fold"/>
</dbReference>
<comment type="similarity">
    <text evidence="9">Belongs to the MnmA/TRMU family.</text>
</comment>
<dbReference type="FunFam" id="3.40.50.620:FF:000115">
    <property type="entry name" value="tRNA-specific 2-thiouridylase MnmA"/>
    <property type="match status" value="1"/>
</dbReference>
<dbReference type="NCBIfam" id="NF001138">
    <property type="entry name" value="PRK00143.1"/>
    <property type="match status" value="1"/>
</dbReference>
<dbReference type="InterPro" id="IPR004506">
    <property type="entry name" value="MnmA-like"/>
</dbReference>
<dbReference type="CDD" id="cd01998">
    <property type="entry name" value="MnmA_TRMU-like"/>
    <property type="match status" value="1"/>
</dbReference>
<evidence type="ECO:0000256" key="1">
    <source>
        <dbReference type="ARBA" id="ARBA00022555"/>
    </source>
</evidence>
<keyword evidence="2 9" id="KW-0808">Transferase</keyword>
<evidence type="ECO:0000256" key="7">
    <source>
        <dbReference type="ARBA" id="ARBA00023157"/>
    </source>
</evidence>
<gene>
    <name evidence="9" type="primary">mnmA</name>
    <name evidence="12" type="ORF">A3A02_03895</name>
</gene>
<keyword evidence="7" id="KW-1015">Disulfide bond</keyword>
<dbReference type="Pfam" id="PF20258">
    <property type="entry name" value="tRNA_Me_trans_C"/>
    <property type="match status" value="1"/>
</dbReference>
<dbReference type="EMBL" id="MHIM01000013">
    <property type="protein sequence ID" value="OGY52638.1"/>
    <property type="molecule type" value="Genomic_DNA"/>
</dbReference>
<comment type="caution">
    <text evidence="9">Lacks conserved residue(s) required for the propagation of feature annotation.</text>
</comment>
<organism evidence="12 13">
    <name type="scientific">Candidatus Buchananbacteria bacterium RIFCSPLOWO2_01_FULL_39_33</name>
    <dbReference type="NCBI Taxonomy" id="1797543"/>
    <lineage>
        <taxon>Bacteria</taxon>
        <taxon>Candidatus Buchananiibacteriota</taxon>
    </lineage>
</organism>
<evidence type="ECO:0000259" key="10">
    <source>
        <dbReference type="Pfam" id="PF20258"/>
    </source>
</evidence>
<dbReference type="SUPFAM" id="SSF52402">
    <property type="entry name" value="Adenine nucleotide alpha hydrolases-like"/>
    <property type="match status" value="1"/>
</dbReference>
<keyword evidence="3 9" id="KW-0819">tRNA processing</keyword>
<evidence type="ECO:0000313" key="12">
    <source>
        <dbReference type="EMBL" id="OGY52638.1"/>
    </source>
</evidence>
<evidence type="ECO:0000256" key="6">
    <source>
        <dbReference type="ARBA" id="ARBA00022884"/>
    </source>
</evidence>
<keyword evidence="1 9" id="KW-0820">tRNA-binding</keyword>
<keyword evidence="9" id="KW-0963">Cytoplasm</keyword>
<dbReference type="NCBIfam" id="TIGR00420">
    <property type="entry name" value="trmU"/>
    <property type="match status" value="1"/>
</dbReference>
<proteinExistence type="inferred from homology"/>
<dbReference type="EC" id="2.8.1.13" evidence="9"/>
<evidence type="ECO:0000256" key="3">
    <source>
        <dbReference type="ARBA" id="ARBA00022694"/>
    </source>
</evidence>
<dbReference type="AlphaFoldDB" id="A0A1G1YJW0"/>
<dbReference type="Proteomes" id="UP000177376">
    <property type="component" value="Unassembled WGS sequence"/>
</dbReference>
<evidence type="ECO:0000256" key="4">
    <source>
        <dbReference type="ARBA" id="ARBA00022741"/>
    </source>
</evidence>
<evidence type="ECO:0000256" key="2">
    <source>
        <dbReference type="ARBA" id="ARBA00022679"/>
    </source>
</evidence>
<comment type="catalytic activity">
    <reaction evidence="8 9">
        <text>S-sulfanyl-L-cysteinyl-[protein] + uridine(34) in tRNA + AH2 + ATP = 2-thiouridine(34) in tRNA + L-cysteinyl-[protein] + A + AMP + diphosphate + H(+)</text>
        <dbReference type="Rhea" id="RHEA:47032"/>
        <dbReference type="Rhea" id="RHEA-COMP:10131"/>
        <dbReference type="Rhea" id="RHEA-COMP:11726"/>
        <dbReference type="Rhea" id="RHEA-COMP:11727"/>
        <dbReference type="Rhea" id="RHEA-COMP:11728"/>
        <dbReference type="ChEBI" id="CHEBI:13193"/>
        <dbReference type="ChEBI" id="CHEBI:15378"/>
        <dbReference type="ChEBI" id="CHEBI:17499"/>
        <dbReference type="ChEBI" id="CHEBI:29950"/>
        <dbReference type="ChEBI" id="CHEBI:30616"/>
        <dbReference type="ChEBI" id="CHEBI:33019"/>
        <dbReference type="ChEBI" id="CHEBI:61963"/>
        <dbReference type="ChEBI" id="CHEBI:65315"/>
        <dbReference type="ChEBI" id="CHEBI:87170"/>
        <dbReference type="ChEBI" id="CHEBI:456215"/>
        <dbReference type="EC" id="2.8.1.13"/>
    </reaction>
</comment>
<comment type="caution">
    <text evidence="12">The sequence shown here is derived from an EMBL/GenBank/DDBJ whole genome shotgun (WGS) entry which is preliminary data.</text>
</comment>
<keyword evidence="4 9" id="KW-0547">Nucleotide-binding</keyword>
<evidence type="ECO:0000256" key="9">
    <source>
        <dbReference type="HAMAP-Rule" id="MF_00144"/>
    </source>
</evidence>
<evidence type="ECO:0000313" key="13">
    <source>
        <dbReference type="Proteomes" id="UP000177376"/>
    </source>
</evidence>
<dbReference type="GO" id="GO:0005737">
    <property type="term" value="C:cytoplasm"/>
    <property type="evidence" value="ECO:0007669"/>
    <property type="project" value="UniProtKB-SubCell"/>
</dbReference>
<dbReference type="Gene3D" id="3.40.50.620">
    <property type="entry name" value="HUPs"/>
    <property type="match status" value="1"/>
</dbReference>
<evidence type="ECO:0000259" key="11">
    <source>
        <dbReference type="Pfam" id="PF20259"/>
    </source>
</evidence>
<dbReference type="PANTHER" id="PTHR11933:SF5">
    <property type="entry name" value="MITOCHONDRIAL TRNA-SPECIFIC 2-THIOURIDYLASE 1"/>
    <property type="match status" value="1"/>
</dbReference>
<feature type="region of interest" description="Interaction with tRNA" evidence="9">
    <location>
        <begin position="161"/>
        <end position="163"/>
    </location>
</feature>
<dbReference type="InterPro" id="IPR046885">
    <property type="entry name" value="MnmA-like_C"/>
</dbReference>
<feature type="active site" description="Nucleophile" evidence="9">
    <location>
        <position position="106"/>
    </location>
</feature>
<feature type="binding site" evidence="9">
    <location>
        <position position="38"/>
    </location>
    <ligand>
        <name>ATP</name>
        <dbReference type="ChEBI" id="CHEBI:30616"/>
    </ligand>
</feature>
<dbReference type="HAMAP" id="MF_00144">
    <property type="entry name" value="tRNA_thiouridyl_MnmA"/>
    <property type="match status" value="1"/>
</dbReference>
<keyword evidence="6 9" id="KW-0694">RNA-binding</keyword>
<dbReference type="GO" id="GO:0103016">
    <property type="term" value="F:tRNA-uridine 2-sulfurtransferase activity"/>
    <property type="evidence" value="ECO:0007669"/>
    <property type="project" value="UniProtKB-EC"/>
</dbReference>
<comment type="function">
    <text evidence="9">Catalyzes the 2-thiolation of uridine at the wobble position (U34) of tRNA, leading to the formation of s(2)U34.</text>
</comment>
<feature type="binding site" evidence="9">
    <location>
        <begin position="12"/>
        <end position="19"/>
    </location>
    <ligand>
        <name>ATP</name>
        <dbReference type="ChEBI" id="CHEBI:30616"/>
    </ligand>
</feature>
<feature type="domain" description="tRNA-specific 2-thiouridylase MnmA-like C-terminal" evidence="10">
    <location>
        <begin position="302"/>
        <end position="375"/>
    </location>
</feature>
<feature type="binding site" evidence="9">
    <location>
        <position position="131"/>
    </location>
    <ligand>
        <name>ATP</name>
        <dbReference type="ChEBI" id="CHEBI:30616"/>
    </ligand>
</feature>
<dbReference type="InterPro" id="IPR046884">
    <property type="entry name" value="MnmA-like_central"/>
</dbReference>
<accession>A0A1G1YJW0</accession>
<keyword evidence="5 9" id="KW-0067">ATP-binding</keyword>
<protein>
    <recommendedName>
        <fullName evidence="9">tRNA-specific 2-thiouridylase MnmA</fullName>
        <ecNumber evidence="9">2.8.1.13</ecNumber>
    </recommendedName>
</protein>
<comment type="subcellular location">
    <subcellularLocation>
        <location evidence="9">Cytoplasm</location>
    </subcellularLocation>
</comment>
<evidence type="ECO:0000256" key="8">
    <source>
        <dbReference type="ARBA" id="ARBA00051542"/>
    </source>
</evidence>
<dbReference type="GO" id="GO:0005524">
    <property type="term" value="F:ATP binding"/>
    <property type="evidence" value="ECO:0007669"/>
    <property type="project" value="UniProtKB-KW"/>
</dbReference>
<name>A0A1G1YJW0_9BACT</name>